<dbReference type="OrthoDB" id="6271419at2759"/>
<gene>
    <name evidence="9" type="ORF">DGYR_LOCUS1393</name>
</gene>
<dbReference type="PANTHER" id="PTHR24388:SF104">
    <property type="entry name" value="AT-RICH BINDING PROTEIN-RELATED"/>
    <property type="match status" value="1"/>
</dbReference>
<dbReference type="SUPFAM" id="SSF48371">
    <property type="entry name" value="ARM repeat"/>
    <property type="match status" value="1"/>
</dbReference>
<dbReference type="GO" id="GO:0000981">
    <property type="term" value="F:DNA-binding transcription factor activity, RNA polymerase II-specific"/>
    <property type="evidence" value="ECO:0007669"/>
    <property type="project" value="TreeGrafter"/>
</dbReference>
<evidence type="ECO:0000313" key="10">
    <source>
        <dbReference type="Proteomes" id="UP000549394"/>
    </source>
</evidence>
<feature type="domain" description="C2H2-type" evidence="8">
    <location>
        <begin position="418"/>
        <end position="446"/>
    </location>
</feature>
<protein>
    <submittedName>
        <fullName evidence="9">DgyrCDS1440</fullName>
    </submittedName>
</protein>
<evidence type="ECO:0000256" key="3">
    <source>
        <dbReference type="ARBA" id="ARBA00022771"/>
    </source>
</evidence>
<feature type="region of interest" description="Disordered" evidence="7">
    <location>
        <begin position="88"/>
        <end position="126"/>
    </location>
</feature>
<dbReference type="AlphaFoldDB" id="A0A7I8V7F1"/>
<keyword evidence="10" id="KW-1185">Reference proteome</keyword>
<evidence type="ECO:0000256" key="5">
    <source>
        <dbReference type="ARBA" id="ARBA00023242"/>
    </source>
</evidence>
<keyword evidence="1" id="KW-0479">Metal-binding</keyword>
<dbReference type="Gene3D" id="3.30.160.60">
    <property type="entry name" value="Classic Zinc Finger"/>
    <property type="match status" value="4"/>
</dbReference>
<feature type="domain" description="C2H2-type" evidence="8">
    <location>
        <begin position="505"/>
        <end position="533"/>
    </location>
</feature>
<comment type="caution">
    <text evidence="9">The sequence shown here is derived from an EMBL/GenBank/DDBJ whole genome shotgun (WGS) entry which is preliminary data.</text>
</comment>
<dbReference type="PROSITE" id="PS00028">
    <property type="entry name" value="ZINC_FINGER_C2H2_1"/>
    <property type="match status" value="7"/>
</dbReference>
<keyword evidence="4" id="KW-0862">Zinc</keyword>
<dbReference type="EMBL" id="CAJFCJ010000002">
    <property type="protein sequence ID" value="CAD5112207.1"/>
    <property type="molecule type" value="Genomic_DNA"/>
</dbReference>
<keyword evidence="3 6" id="KW-0863">Zinc-finger</keyword>
<evidence type="ECO:0000256" key="4">
    <source>
        <dbReference type="ARBA" id="ARBA00022833"/>
    </source>
</evidence>
<feature type="domain" description="C2H2-type" evidence="8">
    <location>
        <begin position="389"/>
        <end position="417"/>
    </location>
</feature>
<name>A0A7I8V7F1_9ANNE</name>
<feature type="compositionally biased region" description="Basic and acidic residues" evidence="7">
    <location>
        <begin position="103"/>
        <end position="126"/>
    </location>
</feature>
<feature type="domain" description="C2H2-type" evidence="8">
    <location>
        <begin position="318"/>
        <end position="346"/>
    </location>
</feature>
<dbReference type="SUPFAM" id="SSF57667">
    <property type="entry name" value="beta-beta-alpha zinc fingers"/>
    <property type="match status" value="4"/>
</dbReference>
<evidence type="ECO:0000256" key="2">
    <source>
        <dbReference type="ARBA" id="ARBA00022737"/>
    </source>
</evidence>
<proteinExistence type="predicted"/>
<evidence type="ECO:0000256" key="7">
    <source>
        <dbReference type="SAM" id="MobiDB-lite"/>
    </source>
</evidence>
<feature type="domain" description="C2H2-type" evidence="8">
    <location>
        <begin position="447"/>
        <end position="474"/>
    </location>
</feature>
<dbReference type="InterPro" id="IPR036236">
    <property type="entry name" value="Znf_C2H2_sf"/>
</dbReference>
<dbReference type="SMART" id="SM00355">
    <property type="entry name" value="ZnF_C2H2"/>
    <property type="match status" value="8"/>
</dbReference>
<feature type="compositionally biased region" description="Basic and acidic residues" evidence="7">
    <location>
        <begin position="660"/>
        <end position="686"/>
    </location>
</feature>
<evidence type="ECO:0000313" key="9">
    <source>
        <dbReference type="EMBL" id="CAD5112207.1"/>
    </source>
</evidence>
<dbReference type="InterPro" id="IPR016024">
    <property type="entry name" value="ARM-type_fold"/>
</dbReference>
<keyword evidence="2" id="KW-0677">Repeat</keyword>
<dbReference type="GO" id="GO:0008270">
    <property type="term" value="F:zinc ion binding"/>
    <property type="evidence" value="ECO:0007669"/>
    <property type="project" value="UniProtKB-KW"/>
</dbReference>
<dbReference type="GO" id="GO:0000978">
    <property type="term" value="F:RNA polymerase II cis-regulatory region sequence-specific DNA binding"/>
    <property type="evidence" value="ECO:0007669"/>
    <property type="project" value="TreeGrafter"/>
</dbReference>
<dbReference type="InterPro" id="IPR050527">
    <property type="entry name" value="Snail/Krueppel_Znf"/>
</dbReference>
<sequence>MKGDVISSVELVLPDNVVDACYHLKHQVKACFRALNSQENTGSEITLQRLEDNSVKINVTVLSVDVETVSKEDFKEYCEYRIESATSTDNDEGEEVAQKPKRSSSDKIAARKRLKTDLKPEVNNGKDDEEFCERELERLADIAEKLRPEEELWKKPDDKSSKGDVYNFDACLPQKKRLAKAFTESEVSETACFKADKDDQGSKETQIWTNDTEILKTLINESTLTEDEKLQLKKVVLNCSSVKLSASTDNNEVKGLELKEQEEEGKSDLPPITTFTNAEGKKFKFIPTGRIRNEPTAPRRGRGRGRGRRRYAREDIVIHCRYCDATVRDYSYLFRHVKNIHGEEDDVNDYISEIRPLMRVPCPICKVLVSSSSNMAAHIKQKHEQNERVTCDICQKSYKTDISLRQHVRQCHSSDRKYECSGCSATFTERRSLREHINCVHDTTEVFQCDECGKDFLTKGRLRRHKFIHGEHREFCSYCGKGFHLRDNMLKHIEIVHERKQGKRFQCEYCSKRFTVKGNMMQHMLGVHLRKFPYYCSVCYGGFRRKKEAVAHLEEEHGKEYEEVAVISGSTGNAQQFLISNPGFTGEEDDVQFVAKPRIGKKPGMCATEGGQNDQEELLQDEKDEEEEEDDEEEEEEEEEDEEEDEEDEEDQRNNYTPNKEVDNGKCDDFLEEKGNNEEQVNEKESVASILAQMSS</sequence>
<dbReference type="PANTHER" id="PTHR24388">
    <property type="entry name" value="ZINC FINGER PROTEIN"/>
    <property type="match status" value="1"/>
</dbReference>
<reference evidence="9 10" key="1">
    <citation type="submission" date="2020-08" db="EMBL/GenBank/DDBJ databases">
        <authorList>
            <person name="Hejnol A."/>
        </authorList>
    </citation>
    <scope>NUCLEOTIDE SEQUENCE [LARGE SCALE GENOMIC DNA]</scope>
</reference>
<dbReference type="InterPro" id="IPR013087">
    <property type="entry name" value="Znf_C2H2_type"/>
</dbReference>
<evidence type="ECO:0000256" key="1">
    <source>
        <dbReference type="ARBA" id="ARBA00022723"/>
    </source>
</evidence>
<feature type="compositionally biased region" description="Acidic residues" evidence="7">
    <location>
        <begin position="614"/>
        <end position="651"/>
    </location>
</feature>
<dbReference type="Proteomes" id="UP000549394">
    <property type="component" value="Unassembled WGS sequence"/>
</dbReference>
<accession>A0A7I8V7F1</accession>
<feature type="region of interest" description="Disordered" evidence="7">
    <location>
        <begin position="602"/>
        <end position="696"/>
    </location>
</feature>
<evidence type="ECO:0000256" key="6">
    <source>
        <dbReference type="PROSITE-ProRule" id="PRU00042"/>
    </source>
</evidence>
<keyword evidence="5" id="KW-0539">Nucleus</keyword>
<dbReference type="PROSITE" id="PS50157">
    <property type="entry name" value="ZINC_FINGER_C2H2_2"/>
    <property type="match status" value="6"/>
</dbReference>
<dbReference type="Pfam" id="PF13894">
    <property type="entry name" value="zf-C2H2_4"/>
    <property type="match status" value="1"/>
</dbReference>
<feature type="domain" description="C2H2-type" evidence="8">
    <location>
        <begin position="474"/>
        <end position="502"/>
    </location>
</feature>
<organism evidence="9 10">
    <name type="scientific">Dimorphilus gyrociliatus</name>
    <dbReference type="NCBI Taxonomy" id="2664684"/>
    <lineage>
        <taxon>Eukaryota</taxon>
        <taxon>Metazoa</taxon>
        <taxon>Spiralia</taxon>
        <taxon>Lophotrochozoa</taxon>
        <taxon>Annelida</taxon>
        <taxon>Polychaeta</taxon>
        <taxon>Polychaeta incertae sedis</taxon>
        <taxon>Dinophilidae</taxon>
        <taxon>Dimorphilus</taxon>
    </lineage>
</organism>
<evidence type="ECO:0000259" key="8">
    <source>
        <dbReference type="PROSITE" id="PS50157"/>
    </source>
</evidence>